<organism evidence="2 3">
    <name type="scientific">Catenulispora yoronensis</name>
    <dbReference type="NCBI Taxonomy" id="450799"/>
    <lineage>
        <taxon>Bacteria</taxon>
        <taxon>Bacillati</taxon>
        <taxon>Actinomycetota</taxon>
        <taxon>Actinomycetes</taxon>
        <taxon>Catenulisporales</taxon>
        <taxon>Catenulisporaceae</taxon>
        <taxon>Catenulispora</taxon>
    </lineage>
</organism>
<evidence type="ECO:0000313" key="3">
    <source>
        <dbReference type="Proteomes" id="UP001500751"/>
    </source>
</evidence>
<evidence type="ECO:0000313" key="2">
    <source>
        <dbReference type="EMBL" id="GAA2046491.1"/>
    </source>
</evidence>
<evidence type="ECO:0000256" key="1">
    <source>
        <dbReference type="SAM" id="MobiDB-lite"/>
    </source>
</evidence>
<gene>
    <name evidence="2" type="ORF">GCM10009839_58570</name>
</gene>
<keyword evidence="3" id="KW-1185">Reference proteome</keyword>
<dbReference type="Proteomes" id="UP001500751">
    <property type="component" value="Unassembled WGS sequence"/>
</dbReference>
<proteinExistence type="predicted"/>
<reference evidence="2 3" key="1">
    <citation type="journal article" date="2019" name="Int. J. Syst. Evol. Microbiol.">
        <title>The Global Catalogue of Microorganisms (GCM) 10K type strain sequencing project: providing services to taxonomists for standard genome sequencing and annotation.</title>
        <authorList>
            <consortium name="The Broad Institute Genomics Platform"/>
            <consortium name="The Broad Institute Genome Sequencing Center for Infectious Disease"/>
            <person name="Wu L."/>
            <person name="Ma J."/>
        </authorList>
    </citation>
    <scope>NUCLEOTIDE SEQUENCE [LARGE SCALE GENOMIC DNA]</scope>
    <source>
        <strain evidence="2 3">JCM 16014</strain>
    </source>
</reference>
<protein>
    <submittedName>
        <fullName evidence="2">Uncharacterized protein</fullName>
    </submittedName>
</protein>
<comment type="caution">
    <text evidence="2">The sequence shown here is derived from an EMBL/GenBank/DDBJ whole genome shotgun (WGS) entry which is preliminary data.</text>
</comment>
<dbReference type="EMBL" id="BAAAQN010000041">
    <property type="protein sequence ID" value="GAA2046491.1"/>
    <property type="molecule type" value="Genomic_DNA"/>
</dbReference>
<feature type="region of interest" description="Disordered" evidence="1">
    <location>
        <begin position="1"/>
        <end position="22"/>
    </location>
</feature>
<dbReference type="RefSeq" id="WP_344668895.1">
    <property type="nucleotide sequence ID" value="NZ_BAAAQN010000041.1"/>
</dbReference>
<name>A0ABN2V586_9ACTN</name>
<accession>A0ABN2V586</accession>
<sequence length="59" mass="6496">MAENRTPDGAWPWLIEHSGGNTTSETYEEYQQAIADGDTAKAQQLMDQASRSVTPPKTN</sequence>